<comment type="caution">
    <text evidence="2">The sequence shown here is derived from an EMBL/GenBank/DDBJ whole genome shotgun (WGS) entry which is preliminary data.</text>
</comment>
<gene>
    <name evidence="2" type="ORF">CORC01_13713</name>
</gene>
<evidence type="ECO:0000256" key="1">
    <source>
        <dbReference type="SAM" id="MobiDB-lite"/>
    </source>
</evidence>
<dbReference type="AlphaFoldDB" id="A0A1G4APG1"/>
<dbReference type="Proteomes" id="UP000176998">
    <property type="component" value="Unassembled WGS sequence"/>
</dbReference>
<dbReference type="GeneID" id="34566839"/>
<keyword evidence="3" id="KW-1185">Reference proteome</keyword>
<proteinExistence type="predicted"/>
<protein>
    <submittedName>
        <fullName evidence="2">Uncharacterized protein</fullName>
    </submittedName>
</protein>
<dbReference type="InterPro" id="IPR035979">
    <property type="entry name" value="RBD_domain_sf"/>
</dbReference>
<evidence type="ECO:0000313" key="2">
    <source>
        <dbReference type="EMBL" id="OHE91001.1"/>
    </source>
</evidence>
<name>A0A1G4APG1_9PEZI</name>
<dbReference type="GO" id="GO:0003676">
    <property type="term" value="F:nucleic acid binding"/>
    <property type="evidence" value="ECO:0007669"/>
    <property type="project" value="InterPro"/>
</dbReference>
<sequence>MAQKPFNVDQSLAPHDQVLASYFAQLDLENNQARNAGTTPTTTAQIAHDGGLGHARGATRGSRSGDMAGRVLAGSSHEDSFNNGTSHIASVGQLVPIHTEPSIASTTTTRGQCRGFEVMRMVADKQQHIRRAPHEEAILRFARDLYDFSPNYQGDPLNMQNQSAQINNNENTALWLTGLPTNCTYKMLLEAIARCAPIGKVFSTVINAANPAANMPFAAAKVVFFNRVAAANCLRAIVQGRVVVGGRRPSARWNRIKSASQPDTSRSRVILIRGPSSLISRDALESWFSQCFRYQTEDILVHPRQAGVTTLEWRFGSYRAQATSAAQVLSRVKLGNTKLEWRWGLDPCA</sequence>
<feature type="region of interest" description="Disordered" evidence="1">
    <location>
        <begin position="41"/>
        <end position="66"/>
    </location>
</feature>
<reference evidence="2 3" key="1">
    <citation type="submission" date="2016-09" db="EMBL/GenBank/DDBJ databases">
        <authorList>
            <person name="Capua I."/>
            <person name="De Benedictis P."/>
            <person name="Joannis T."/>
            <person name="Lombin L.H."/>
            <person name="Cattoli G."/>
        </authorList>
    </citation>
    <scope>NUCLEOTIDE SEQUENCE [LARGE SCALE GENOMIC DNA]</scope>
    <source>
        <strain evidence="2 3">IMI 309357</strain>
    </source>
</reference>
<dbReference type="STRING" id="1209926.A0A1G4APG1"/>
<accession>A0A1G4APG1</accession>
<dbReference type="EMBL" id="MJBS01000208">
    <property type="protein sequence ID" value="OHE91001.1"/>
    <property type="molecule type" value="Genomic_DNA"/>
</dbReference>
<dbReference type="SUPFAM" id="SSF54928">
    <property type="entry name" value="RNA-binding domain, RBD"/>
    <property type="match status" value="1"/>
</dbReference>
<dbReference type="RefSeq" id="XP_022468175.1">
    <property type="nucleotide sequence ID" value="XM_022625329.1"/>
</dbReference>
<organism evidence="2 3">
    <name type="scientific">Colletotrichum orchidophilum</name>
    <dbReference type="NCBI Taxonomy" id="1209926"/>
    <lineage>
        <taxon>Eukaryota</taxon>
        <taxon>Fungi</taxon>
        <taxon>Dikarya</taxon>
        <taxon>Ascomycota</taxon>
        <taxon>Pezizomycotina</taxon>
        <taxon>Sordariomycetes</taxon>
        <taxon>Hypocreomycetidae</taxon>
        <taxon>Glomerellales</taxon>
        <taxon>Glomerellaceae</taxon>
        <taxon>Colletotrichum</taxon>
    </lineage>
</organism>
<dbReference type="OrthoDB" id="5241026at2759"/>
<evidence type="ECO:0000313" key="3">
    <source>
        <dbReference type="Proteomes" id="UP000176998"/>
    </source>
</evidence>